<dbReference type="EMBL" id="HBUF01253247">
    <property type="protein sequence ID" value="CAG6680770.1"/>
    <property type="molecule type" value="Transcribed_RNA"/>
</dbReference>
<protein>
    <submittedName>
        <fullName evidence="1">Uncharacterized protein</fullName>
    </submittedName>
</protein>
<dbReference type="EMBL" id="HBUF01253249">
    <property type="protein sequence ID" value="CAG6680776.1"/>
    <property type="molecule type" value="Transcribed_RNA"/>
</dbReference>
<evidence type="ECO:0000313" key="1">
    <source>
        <dbReference type="EMBL" id="CAG6680770.1"/>
    </source>
</evidence>
<dbReference type="AlphaFoldDB" id="A0A8D8T2W5"/>
<organism evidence="1">
    <name type="scientific">Cacopsylla melanoneura</name>
    <dbReference type="NCBI Taxonomy" id="428564"/>
    <lineage>
        <taxon>Eukaryota</taxon>
        <taxon>Metazoa</taxon>
        <taxon>Ecdysozoa</taxon>
        <taxon>Arthropoda</taxon>
        <taxon>Hexapoda</taxon>
        <taxon>Insecta</taxon>
        <taxon>Pterygota</taxon>
        <taxon>Neoptera</taxon>
        <taxon>Paraneoptera</taxon>
        <taxon>Hemiptera</taxon>
        <taxon>Sternorrhyncha</taxon>
        <taxon>Psylloidea</taxon>
        <taxon>Psyllidae</taxon>
        <taxon>Psyllinae</taxon>
        <taxon>Cacopsylla</taxon>
    </lineage>
</organism>
<proteinExistence type="predicted"/>
<dbReference type="EMBL" id="HBUF01253250">
    <property type="protein sequence ID" value="CAG6680779.1"/>
    <property type="molecule type" value="Transcribed_RNA"/>
</dbReference>
<sequence>MFQQVLVFFTVNMIVKCFRITERLLTDCTVSALILNNKLFFLPLLINSTLEFFRTHRGQFCNFSLQVVPVPISLVVHSLSFSVLKRDMTGYTGKLRHFCLRRHFYQSCTVLHLVL</sequence>
<reference evidence="1" key="1">
    <citation type="submission" date="2021-05" db="EMBL/GenBank/DDBJ databases">
        <authorList>
            <person name="Alioto T."/>
            <person name="Alioto T."/>
            <person name="Gomez Garrido J."/>
        </authorList>
    </citation>
    <scope>NUCLEOTIDE SEQUENCE</scope>
</reference>
<name>A0A8D8T2W5_9HEMI</name>
<dbReference type="EMBL" id="HBUF01253248">
    <property type="protein sequence ID" value="CAG6680773.1"/>
    <property type="molecule type" value="Transcribed_RNA"/>
</dbReference>
<accession>A0A8D8T2W5</accession>